<protein>
    <recommendedName>
        <fullName evidence="7">Derlin</fullName>
    </recommendedName>
</protein>
<dbReference type="GO" id="GO:0005789">
    <property type="term" value="C:endoplasmic reticulum membrane"/>
    <property type="evidence" value="ECO:0007669"/>
    <property type="project" value="UniProtKB-SubCell"/>
</dbReference>
<evidence type="ECO:0000313" key="9">
    <source>
        <dbReference type="Proteomes" id="UP000777482"/>
    </source>
</evidence>
<comment type="caution">
    <text evidence="8">The sequence shown here is derived from an EMBL/GenBank/DDBJ whole genome shotgun (WGS) entry which is preliminary data.</text>
</comment>
<comment type="function">
    <text evidence="7">May be involved in the degradation of misfolded endoplasmic reticulum (ER) luminal proteins.</text>
</comment>
<dbReference type="PANTHER" id="PTHR11009">
    <property type="entry name" value="DER1-LIKE PROTEIN, DERLIN"/>
    <property type="match status" value="1"/>
</dbReference>
<comment type="subcellular location">
    <subcellularLocation>
        <location evidence="1 7">Endoplasmic reticulum membrane</location>
        <topology evidence="1 7">Multi-pass membrane protein</topology>
    </subcellularLocation>
</comment>
<sequence>MDGIDVPPVTKAYLIGAVGISVAVSRADLGVDAAQQCNFVTPLQLYFTWRTAIENGQVRSLRLKCTVLRVCGGFLPSLFQSTQKLTLRKPRPQIWRLATCFLYWGPLSLDFFFHLFFFMRYSKMLEQSTFHGRRADYVWLLVILSPLSPSPFLSSPLSFTLVYLWSRLNPLVRLSLFGIITITAPYLPYALCLFSWALSSGERFGGGGGGAGGGGISGWGLGVVVSDLLGIATGHWWYFWTEIWTRERASGGRNWLETPRFLVKLLDPPSRLEELEAADAARAAVARQLELDRLRHHNAAATAAAPDRTR</sequence>
<dbReference type="Proteomes" id="UP000777482">
    <property type="component" value="Unassembled WGS sequence"/>
</dbReference>
<reference evidence="8 9" key="1">
    <citation type="submission" date="2020-11" db="EMBL/GenBank/DDBJ databases">
        <title>Kefir isolates.</title>
        <authorList>
            <person name="Marcisauskas S."/>
            <person name="Kim Y."/>
            <person name="Blasche S."/>
        </authorList>
    </citation>
    <scope>NUCLEOTIDE SEQUENCE [LARGE SCALE GENOMIC DNA]</scope>
    <source>
        <strain evidence="8 9">KR</strain>
    </source>
</reference>
<dbReference type="OrthoDB" id="1716531at2759"/>
<evidence type="ECO:0000313" key="8">
    <source>
        <dbReference type="EMBL" id="KAG0662794.1"/>
    </source>
</evidence>
<dbReference type="EMBL" id="PUHQ01000024">
    <property type="protein sequence ID" value="KAG0662794.1"/>
    <property type="molecule type" value="Genomic_DNA"/>
</dbReference>
<evidence type="ECO:0000256" key="1">
    <source>
        <dbReference type="ARBA" id="ARBA00004477"/>
    </source>
</evidence>
<comment type="similarity">
    <text evidence="2 7">Belongs to the derlin family.</text>
</comment>
<evidence type="ECO:0000256" key="7">
    <source>
        <dbReference type="RuleBase" id="RU363059"/>
    </source>
</evidence>
<evidence type="ECO:0000256" key="4">
    <source>
        <dbReference type="ARBA" id="ARBA00022824"/>
    </source>
</evidence>
<dbReference type="GO" id="GO:0006950">
    <property type="term" value="P:response to stress"/>
    <property type="evidence" value="ECO:0007669"/>
    <property type="project" value="UniProtKB-ARBA"/>
</dbReference>
<accession>A0A9P6W3M4</accession>
<organism evidence="8 9">
    <name type="scientific">Rhodotorula mucilaginosa</name>
    <name type="common">Yeast</name>
    <name type="synonym">Rhodotorula rubra</name>
    <dbReference type="NCBI Taxonomy" id="5537"/>
    <lineage>
        <taxon>Eukaryota</taxon>
        <taxon>Fungi</taxon>
        <taxon>Dikarya</taxon>
        <taxon>Basidiomycota</taxon>
        <taxon>Pucciniomycotina</taxon>
        <taxon>Microbotryomycetes</taxon>
        <taxon>Sporidiobolales</taxon>
        <taxon>Sporidiobolaceae</taxon>
        <taxon>Rhodotorula</taxon>
    </lineage>
</organism>
<keyword evidence="9" id="KW-1185">Reference proteome</keyword>
<proteinExistence type="inferred from homology"/>
<feature type="transmembrane region" description="Helical" evidence="7">
    <location>
        <begin position="176"/>
        <end position="198"/>
    </location>
</feature>
<evidence type="ECO:0000256" key="5">
    <source>
        <dbReference type="ARBA" id="ARBA00022989"/>
    </source>
</evidence>
<keyword evidence="5 7" id="KW-1133">Transmembrane helix</keyword>
<evidence type="ECO:0000256" key="3">
    <source>
        <dbReference type="ARBA" id="ARBA00022692"/>
    </source>
</evidence>
<evidence type="ECO:0000256" key="6">
    <source>
        <dbReference type="ARBA" id="ARBA00023136"/>
    </source>
</evidence>
<feature type="transmembrane region" description="Helical" evidence="7">
    <location>
        <begin position="218"/>
        <end position="240"/>
    </location>
</feature>
<keyword evidence="6 7" id="KW-0472">Membrane</keyword>
<dbReference type="AlphaFoldDB" id="A0A9P6W3M4"/>
<gene>
    <name evidence="8" type="ORF">C6P46_003107</name>
</gene>
<feature type="transmembrane region" description="Helical" evidence="7">
    <location>
        <begin position="137"/>
        <end position="164"/>
    </location>
</feature>
<keyword evidence="3 7" id="KW-0812">Transmembrane</keyword>
<dbReference type="InterPro" id="IPR007599">
    <property type="entry name" value="DER1"/>
</dbReference>
<evidence type="ECO:0000256" key="2">
    <source>
        <dbReference type="ARBA" id="ARBA00008917"/>
    </source>
</evidence>
<name>A0A9P6W3M4_RHOMI</name>
<feature type="transmembrane region" description="Helical" evidence="7">
    <location>
        <begin position="94"/>
        <end position="117"/>
    </location>
</feature>
<keyword evidence="4 7" id="KW-0256">Endoplasmic reticulum</keyword>
<dbReference type="Pfam" id="PF04511">
    <property type="entry name" value="DER1"/>
    <property type="match status" value="1"/>
</dbReference>